<dbReference type="PANTHER" id="PTHR33204">
    <property type="entry name" value="TRANSCRIPTIONAL REGULATOR, MARR FAMILY"/>
    <property type="match status" value="1"/>
</dbReference>
<evidence type="ECO:0000259" key="4">
    <source>
        <dbReference type="PROSITE" id="PS51118"/>
    </source>
</evidence>
<dbReference type="SUPFAM" id="SSF46785">
    <property type="entry name" value="Winged helix' DNA-binding domain"/>
    <property type="match status" value="1"/>
</dbReference>
<protein>
    <recommendedName>
        <fullName evidence="4">HTH hxlR-type domain-containing protein</fullName>
    </recommendedName>
</protein>
<dbReference type="STRING" id="1798492.A3C89_00680"/>
<dbReference type="InterPro" id="IPR036390">
    <property type="entry name" value="WH_DNA-bd_sf"/>
</dbReference>
<dbReference type="EMBL" id="MFLF01000008">
    <property type="protein sequence ID" value="OGG60264.1"/>
    <property type="molecule type" value="Genomic_DNA"/>
</dbReference>
<evidence type="ECO:0000313" key="6">
    <source>
        <dbReference type="Proteomes" id="UP000178794"/>
    </source>
</evidence>
<evidence type="ECO:0000313" key="5">
    <source>
        <dbReference type="EMBL" id="OGG60264.1"/>
    </source>
</evidence>
<evidence type="ECO:0000256" key="3">
    <source>
        <dbReference type="ARBA" id="ARBA00023163"/>
    </source>
</evidence>
<dbReference type="Proteomes" id="UP000178794">
    <property type="component" value="Unassembled WGS sequence"/>
</dbReference>
<proteinExistence type="predicted"/>
<dbReference type="PROSITE" id="PS51118">
    <property type="entry name" value="HTH_HXLR"/>
    <property type="match status" value="1"/>
</dbReference>
<evidence type="ECO:0000256" key="1">
    <source>
        <dbReference type="ARBA" id="ARBA00023015"/>
    </source>
</evidence>
<name>A0A1F6DFQ9_9BACT</name>
<keyword evidence="1" id="KW-0805">Transcription regulation</keyword>
<keyword evidence="2" id="KW-0238">DNA-binding</keyword>
<dbReference type="PANTHER" id="PTHR33204:SF18">
    <property type="entry name" value="TRANSCRIPTIONAL REGULATORY PROTEIN"/>
    <property type="match status" value="1"/>
</dbReference>
<evidence type="ECO:0000256" key="2">
    <source>
        <dbReference type="ARBA" id="ARBA00023125"/>
    </source>
</evidence>
<comment type="caution">
    <text evidence="5">The sequence shown here is derived from an EMBL/GenBank/DDBJ whole genome shotgun (WGS) entry which is preliminary data.</text>
</comment>
<sequence>MPRKLPKVCTDCPMSTATKLVGDFWLLLILRALIATSPLRFTQLVELLPGISRRTLTLKLKLAEEEGLITRTEFLVHPPRVEYAITSYGKKLKPVLTAINTFANVPK</sequence>
<dbReference type="Gene3D" id="1.10.10.10">
    <property type="entry name" value="Winged helix-like DNA-binding domain superfamily/Winged helix DNA-binding domain"/>
    <property type="match status" value="1"/>
</dbReference>
<dbReference type="GO" id="GO:0003677">
    <property type="term" value="F:DNA binding"/>
    <property type="evidence" value="ECO:0007669"/>
    <property type="project" value="UniProtKB-KW"/>
</dbReference>
<gene>
    <name evidence="5" type="ORF">A3C89_00680</name>
</gene>
<accession>A0A1F6DFQ9</accession>
<dbReference type="InterPro" id="IPR002577">
    <property type="entry name" value="HTH_HxlR"/>
</dbReference>
<dbReference type="AlphaFoldDB" id="A0A1F6DFQ9"/>
<reference evidence="5 6" key="1">
    <citation type="journal article" date="2016" name="Nat. Commun.">
        <title>Thousands of microbial genomes shed light on interconnected biogeochemical processes in an aquifer system.</title>
        <authorList>
            <person name="Anantharaman K."/>
            <person name="Brown C.T."/>
            <person name="Hug L.A."/>
            <person name="Sharon I."/>
            <person name="Castelle C.J."/>
            <person name="Probst A.J."/>
            <person name="Thomas B.C."/>
            <person name="Singh A."/>
            <person name="Wilkins M.J."/>
            <person name="Karaoz U."/>
            <person name="Brodie E.L."/>
            <person name="Williams K.H."/>
            <person name="Hubbard S.S."/>
            <person name="Banfield J.F."/>
        </authorList>
    </citation>
    <scope>NUCLEOTIDE SEQUENCE [LARGE SCALE GENOMIC DNA]</scope>
</reference>
<dbReference type="InterPro" id="IPR036388">
    <property type="entry name" value="WH-like_DNA-bd_sf"/>
</dbReference>
<keyword evidence="3" id="KW-0804">Transcription</keyword>
<feature type="domain" description="HTH hxlR-type" evidence="4">
    <location>
        <begin position="12"/>
        <end position="107"/>
    </location>
</feature>
<dbReference type="Pfam" id="PF01638">
    <property type="entry name" value="HxlR"/>
    <property type="match status" value="1"/>
</dbReference>
<organism evidence="5 6">
    <name type="scientific">Candidatus Kaiserbacteria bacterium RIFCSPHIGHO2_02_FULL_50_50</name>
    <dbReference type="NCBI Taxonomy" id="1798492"/>
    <lineage>
        <taxon>Bacteria</taxon>
        <taxon>Candidatus Kaiseribacteriota</taxon>
    </lineage>
</organism>